<keyword evidence="4 5" id="KW-0067">ATP-binding</keyword>
<organism evidence="7 8">
    <name type="scientific">Paenibacillus protaetiae</name>
    <dbReference type="NCBI Taxonomy" id="2509456"/>
    <lineage>
        <taxon>Bacteria</taxon>
        <taxon>Bacillati</taxon>
        <taxon>Bacillota</taxon>
        <taxon>Bacilli</taxon>
        <taxon>Bacillales</taxon>
        <taxon>Paenibacillaceae</taxon>
        <taxon>Paenibacillus</taxon>
    </lineage>
</organism>
<dbReference type="EMBL" id="CP035492">
    <property type="protein sequence ID" value="QAY68407.1"/>
    <property type="molecule type" value="Genomic_DNA"/>
</dbReference>
<dbReference type="GO" id="GO:0016787">
    <property type="term" value="F:hydrolase activity"/>
    <property type="evidence" value="ECO:0007669"/>
    <property type="project" value="UniProtKB-UniRule"/>
</dbReference>
<dbReference type="NCBIfam" id="NF041464">
    <property type="entry name" value="HelD_BACSU"/>
    <property type="match status" value="1"/>
</dbReference>
<dbReference type="GO" id="GO:0005829">
    <property type="term" value="C:cytosol"/>
    <property type="evidence" value="ECO:0007669"/>
    <property type="project" value="TreeGrafter"/>
</dbReference>
<keyword evidence="2 5" id="KW-0378">Hydrolase</keyword>
<dbReference type="PROSITE" id="PS51198">
    <property type="entry name" value="UVRD_HELICASE_ATP_BIND"/>
    <property type="match status" value="1"/>
</dbReference>
<protein>
    <submittedName>
        <fullName evidence="7">Helicase</fullName>
    </submittedName>
</protein>
<proteinExistence type="predicted"/>
<dbReference type="Proteomes" id="UP000293568">
    <property type="component" value="Chromosome"/>
</dbReference>
<dbReference type="InterPro" id="IPR000212">
    <property type="entry name" value="DNA_helicase_UvrD/REP"/>
</dbReference>
<dbReference type="Pfam" id="PF00580">
    <property type="entry name" value="UvrD-helicase"/>
    <property type="match status" value="1"/>
</dbReference>
<gene>
    <name evidence="7" type="ORF">ET464_07565</name>
</gene>
<feature type="binding site" evidence="5">
    <location>
        <begin position="230"/>
        <end position="237"/>
    </location>
    <ligand>
        <name>ATP</name>
        <dbReference type="ChEBI" id="CHEBI:30616"/>
    </ligand>
</feature>
<dbReference type="InterPro" id="IPR048228">
    <property type="entry name" value="HelD_bacillota"/>
</dbReference>
<dbReference type="GO" id="GO:0003677">
    <property type="term" value="F:DNA binding"/>
    <property type="evidence" value="ECO:0007669"/>
    <property type="project" value="InterPro"/>
</dbReference>
<dbReference type="GO" id="GO:0005524">
    <property type="term" value="F:ATP binding"/>
    <property type="evidence" value="ECO:0007669"/>
    <property type="project" value="UniProtKB-UniRule"/>
</dbReference>
<dbReference type="PANTHER" id="PTHR11070:SF17">
    <property type="entry name" value="DNA HELICASE IV"/>
    <property type="match status" value="1"/>
</dbReference>
<dbReference type="Gene3D" id="3.40.50.300">
    <property type="entry name" value="P-loop containing nucleotide triphosphate hydrolases"/>
    <property type="match status" value="3"/>
</dbReference>
<dbReference type="PANTHER" id="PTHR11070">
    <property type="entry name" value="UVRD / RECB / PCRA DNA HELICASE FAMILY MEMBER"/>
    <property type="match status" value="1"/>
</dbReference>
<evidence type="ECO:0000259" key="6">
    <source>
        <dbReference type="PROSITE" id="PS51198"/>
    </source>
</evidence>
<evidence type="ECO:0000256" key="4">
    <source>
        <dbReference type="ARBA" id="ARBA00022840"/>
    </source>
</evidence>
<dbReference type="Pfam" id="PF13538">
    <property type="entry name" value="UvrD_C_2"/>
    <property type="match status" value="1"/>
</dbReference>
<accession>A0A4P6F5C8</accession>
<evidence type="ECO:0000256" key="2">
    <source>
        <dbReference type="ARBA" id="ARBA00022801"/>
    </source>
</evidence>
<dbReference type="OrthoDB" id="9787585at2"/>
<name>A0A4P6F5C8_9BACL</name>
<reference evidence="7 8" key="1">
    <citation type="submission" date="2019-01" db="EMBL/GenBank/DDBJ databases">
        <title>Genome sequencing of strain FW100M-2.</title>
        <authorList>
            <person name="Heo J."/>
            <person name="Kim S.-J."/>
            <person name="Kim J.-S."/>
            <person name="Hong S.-B."/>
            <person name="Kwon S.-W."/>
        </authorList>
    </citation>
    <scope>NUCLEOTIDE SEQUENCE [LARGE SCALE GENOMIC DNA]</scope>
    <source>
        <strain evidence="7 8">FW100M-2</strain>
    </source>
</reference>
<dbReference type="InterPro" id="IPR027417">
    <property type="entry name" value="P-loop_NTPase"/>
</dbReference>
<evidence type="ECO:0000256" key="3">
    <source>
        <dbReference type="ARBA" id="ARBA00022806"/>
    </source>
</evidence>
<keyword evidence="8" id="KW-1185">Reference proteome</keyword>
<evidence type="ECO:0000313" key="7">
    <source>
        <dbReference type="EMBL" id="QAY68407.1"/>
    </source>
</evidence>
<feature type="domain" description="UvrD-like helicase ATP-binding" evidence="6">
    <location>
        <begin position="209"/>
        <end position="614"/>
    </location>
</feature>
<dbReference type="GO" id="GO:0043138">
    <property type="term" value="F:3'-5' DNA helicase activity"/>
    <property type="evidence" value="ECO:0007669"/>
    <property type="project" value="TreeGrafter"/>
</dbReference>
<keyword evidence="1 5" id="KW-0547">Nucleotide-binding</keyword>
<dbReference type="InterPro" id="IPR027785">
    <property type="entry name" value="UvrD-like_helicase_C"/>
</dbReference>
<evidence type="ECO:0000313" key="8">
    <source>
        <dbReference type="Proteomes" id="UP000293568"/>
    </source>
</evidence>
<dbReference type="GO" id="GO:0000725">
    <property type="term" value="P:recombinational repair"/>
    <property type="evidence" value="ECO:0007669"/>
    <property type="project" value="TreeGrafter"/>
</dbReference>
<dbReference type="KEGG" id="pprt:ET464_07565"/>
<sequence length="769" mass="88467">MQDEQQIEQQRVDRVTAHIKRKIETLQEQVGDKRGDVVEIRRDFWDDVTVNFEDSAEAAETAASLKQQAEVLFEREHSHRHARKQLLTMRKLEQSPYFGRIDFKENGETQAEQVYLGIGSLLDENEEQYLIYDWRAPVSSLYYDYSPGPAQYKTPVGTIEGEMTLKRQFVIRGGRIRSMFEIGVTIGDEVLQEVLGRHSDAQMKGIVATIQQEQNTIIRNERARLLVVQGAAGSGKTSAALQRAAYLLYRYRGQLAADQIVLFSPNPMFNSYVATVLPELGEENMQQTTYQHYLEHRLGRSFELEDPFTQMEYTLSGMADSQYEARVAAIRFKSDVPFMRIIERYAKSLGEAGIKFRPIRFRGSVLISSEEMSRRFYELDRTLSIANRLKLLSEWMLKELTALGKLERKKSWVEEEIELMDKEQYIHAYNELMRKKGFTSESFDDFEREKEMLASMLVQQKFKKLRSSVKRYRFLDIPKMYRALFEKPHWTADGQEQLPAEWADICTITSAKLENGELYYEDATPLLYLKELLEGFHTNTQVQHVFIDEAQDYSAFQFHYLKRIFPRAKMTVLGDLNQAIFAHAEPMDSFAMLKGLYGYEEMETVVLARSYRSTRPIVEFTSRMIPGGSRIIPFNRDGEQPLVAQACSAEELVRKVSGSLRGWKAQGLNALAVICKTAAEAKAAAGMLRETGMEVRLVEKETVTFEQGIVVIPSYLAKGVEFDAVAIFNASQEVYGRESERKLFYTACTRAMHELHVYYTGELTPLISV</sequence>
<dbReference type="SUPFAM" id="SSF52540">
    <property type="entry name" value="P-loop containing nucleoside triphosphate hydrolases"/>
    <property type="match status" value="1"/>
</dbReference>
<dbReference type="InterPro" id="IPR013986">
    <property type="entry name" value="DExx_box_DNA_helicase_dom_sf"/>
</dbReference>
<dbReference type="Gene3D" id="1.10.10.160">
    <property type="match status" value="1"/>
</dbReference>
<keyword evidence="3 5" id="KW-0347">Helicase</keyword>
<evidence type="ECO:0000256" key="5">
    <source>
        <dbReference type="PROSITE-ProRule" id="PRU00560"/>
    </source>
</evidence>
<dbReference type="AlphaFoldDB" id="A0A4P6F5C8"/>
<evidence type="ECO:0000256" key="1">
    <source>
        <dbReference type="ARBA" id="ARBA00022741"/>
    </source>
</evidence>
<dbReference type="InterPro" id="IPR014016">
    <property type="entry name" value="UvrD-like_ATP-bd"/>
</dbReference>